<evidence type="ECO:0000256" key="9">
    <source>
        <dbReference type="RuleBase" id="RU000461"/>
    </source>
</evidence>
<organism evidence="10 11">
    <name type="scientific">Roseibium marinum</name>
    <dbReference type="NCBI Taxonomy" id="281252"/>
    <lineage>
        <taxon>Bacteria</taxon>
        <taxon>Pseudomonadati</taxon>
        <taxon>Pseudomonadota</taxon>
        <taxon>Alphaproteobacteria</taxon>
        <taxon>Hyphomicrobiales</taxon>
        <taxon>Stappiaceae</taxon>
        <taxon>Roseibium</taxon>
    </lineage>
</organism>
<keyword evidence="11" id="KW-1185">Reference proteome</keyword>
<comment type="function">
    <text evidence="8">Cytochromes P450 are a group of heme-thiolate monooxygenases. They oxidize a variety of structurally unrelated compounds, including steroids, fatty acids, and xenobiotics.</text>
</comment>
<comment type="similarity">
    <text evidence="2 9">Belongs to the cytochrome P450 family.</text>
</comment>
<dbReference type="InterPro" id="IPR001128">
    <property type="entry name" value="Cyt_P450"/>
</dbReference>
<evidence type="ECO:0000256" key="5">
    <source>
        <dbReference type="ARBA" id="ARBA00023002"/>
    </source>
</evidence>
<dbReference type="Pfam" id="PF00067">
    <property type="entry name" value="p450"/>
    <property type="match status" value="1"/>
</dbReference>
<keyword evidence="6 9" id="KW-0408">Iron</keyword>
<dbReference type="CDD" id="cd20625">
    <property type="entry name" value="CYP164-like"/>
    <property type="match status" value="1"/>
</dbReference>
<dbReference type="InterPro" id="IPR002397">
    <property type="entry name" value="Cyt_P450_B"/>
</dbReference>
<dbReference type="PANTHER" id="PTHR46696:SF1">
    <property type="entry name" value="CYTOCHROME P450 YJIB-RELATED"/>
    <property type="match status" value="1"/>
</dbReference>
<protein>
    <submittedName>
        <fullName evidence="10">Cytochrome P450</fullName>
    </submittedName>
</protein>
<sequence length="411" mass="46932">MSPSTDLCFAPLSAEFARDPYPFYAALRAREGLTYYQDFDVWLASRFTDVSRIVLDEHMVRSLEHIAGPEEIAAQKQAQNWHDMPHHSRFVQFSLLDSDGAVHDRLRKQVFKLFTPVMVGKLRDGIQAYVDTLFDSLDGRDEIDFIGDLAAHVPGHIIGRILGVPDEDCPQLRIWSENIVQFFDIDRSNERKELAERNTTEFYRYLLKLKAEREANPEDDLMSLMIEAERQGHMNHDEFISTAMLILMAGHGSTIDVLGSGMHALLKFPNEMLRLRADPGLMKTAVQEMFRYEAPLPFFHRYSTEDVEIGGRTFPRGTKFGVLYGSANRDPEQFPDADRFDAGRTPNWHIAFGRGAHFCLGNHLARLDMDIIFSTLLKRFGTIELAEDTVSYKRGLSVRGPQTLRIGWTAD</sequence>
<evidence type="ECO:0000313" key="11">
    <source>
        <dbReference type="Proteomes" id="UP000236959"/>
    </source>
</evidence>
<dbReference type="FunFam" id="1.10.630.10:FF:000018">
    <property type="entry name" value="Cytochrome P450 monooxygenase"/>
    <property type="match status" value="1"/>
</dbReference>
<dbReference type="GO" id="GO:0020037">
    <property type="term" value="F:heme binding"/>
    <property type="evidence" value="ECO:0007669"/>
    <property type="project" value="InterPro"/>
</dbReference>
<evidence type="ECO:0000313" key="10">
    <source>
        <dbReference type="EMBL" id="POF28933.1"/>
    </source>
</evidence>
<evidence type="ECO:0000256" key="3">
    <source>
        <dbReference type="ARBA" id="ARBA00022617"/>
    </source>
</evidence>
<dbReference type="OrthoDB" id="9801155at2"/>
<keyword evidence="3 9" id="KW-0349">Heme</keyword>
<dbReference type="EMBL" id="PPCN01000011">
    <property type="protein sequence ID" value="POF28933.1"/>
    <property type="molecule type" value="Genomic_DNA"/>
</dbReference>
<dbReference type="GO" id="GO:0005506">
    <property type="term" value="F:iron ion binding"/>
    <property type="evidence" value="ECO:0007669"/>
    <property type="project" value="InterPro"/>
</dbReference>
<evidence type="ECO:0000256" key="6">
    <source>
        <dbReference type="ARBA" id="ARBA00023004"/>
    </source>
</evidence>
<dbReference type="GO" id="GO:0016705">
    <property type="term" value="F:oxidoreductase activity, acting on paired donors, with incorporation or reduction of molecular oxygen"/>
    <property type="evidence" value="ECO:0007669"/>
    <property type="project" value="InterPro"/>
</dbReference>
<dbReference type="AlphaFoldDB" id="A0A2S3UN00"/>
<dbReference type="GO" id="GO:0004497">
    <property type="term" value="F:monooxygenase activity"/>
    <property type="evidence" value="ECO:0007669"/>
    <property type="project" value="UniProtKB-KW"/>
</dbReference>
<evidence type="ECO:0000256" key="8">
    <source>
        <dbReference type="ARBA" id="ARBA00043906"/>
    </source>
</evidence>
<evidence type="ECO:0000256" key="2">
    <source>
        <dbReference type="ARBA" id="ARBA00010617"/>
    </source>
</evidence>
<comment type="cofactor">
    <cofactor evidence="1">
        <name>heme</name>
        <dbReference type="ChEBI" id="CHEBI:30413"/>
    </cofactor>
</comment>
<dbReference type="InterPro" id="IPR017972">
    <property type="entry name" value="Cyt_P450_CS"/>
</dbReference>
<reference evidence="10 11" key="1">
    <citation type="submission" date="2018-01" db="EMBL/GenBank/DDBJ databases">
        <title>Genomic Encyclopedia of Archaeal and Bacterial Type Strains, Phase II (KMG-II): from individual species to whole genera.</title>
        <authorList>
            <person name="Goeker M."/>
        </authorList>
    </citation>
    <scope>NUCLEOTIDE SEQUENCE [LARGE SCALE GENOMIC DNA]</scope>
    <source>
        <strain evidence="10 11">DSM 17023</strain>
    </source>
</reference>
<dbReference type="PROSITE" id="PS00086">
    <property type="entry name" value="CYTOCHROME_P450"/>
    <property type="match status" value="1"/>
</dbReference>
<dbReference type="Proteomes" id="UP000236959">
    <property type="component" value="Unassembled WGS sequence"/>
</dbReference>
<dbReference type="Gene3D" id="1.10.630.10">
    <property type="entry name" value="Cytochrome P450"/>
    <property type="match status" value="1"/>
</dbReference>
<dbReference type="PANTHER" id="PTHR46696">
    <property type="entry name" value="P450, PUTATIVE (EUROFUNG)-RELATED"/>
    <property type="match status" value="1"/>
</dbReference>
<proteinExistence type="inferred from homology"/>
<keyword evidence="5 9" id="KW-0560">Oxidoreductase</keyword>
<evidence type="ECO:0000256" key="7">
    <source>
        <dbReference type="ARBA" id="ARBA00023033"/>
    </source>
</evidence>
<dbReference type="PRINTS" id="PR00359">
    <property type="entry name" value="BP450"/>
</dbReference>
<gene>
    <name evidence="10" type="ORF">CLV41_111185</name>
</gene>
<comment type="caution">
    <text evidence="10">The sequence shown here is derived from an EMBL/GenBank/DDBJ whole genome shotgun (WGS) entry which is preliminary data.</text>
</comment>
<dbReference type="SUPFAM" id="SSF48264">
    <property type="entry name" value="Cytochrome P450"/>
    <property type="match status" value="1"/>
</dbReference>
<evidence type="ECO:0000256" key="4">
    <source>
        <dbReference type="ARBA" id="ARBA00022723"/>
    </source>
</evidence>
<accession>A0A2S3UN00</accession>
<dbReference type="RefSeq" id="WP_103224571.1">
    <property type="nucleotide sequence ID" value="NZ_PPCN01000011.1"/>
</dbReference>
<dbReference type="InterPro" id="IPR036396">
    <property type="entry name" value="Cyt_P450_sf"/>
</dbReference>
<keyword evidence="4 9" id="KW-0479">Metal-binding</keyword>
<name>A0A2S3UN00_9HYPH</name>
<keyword evidence="7 9" id="KW-0503">Monooxygenase</keyword>
<evidence type="ECO:0000256" key="1">
    <source>
        <dbReference type="ARBA" id="ARBA00001971"/>
    </source>
</evidence>